<evidence type="ECO:0000259" key="2">
    <source>
        <dbReference type="Pfam" id="PF13362"/>
    </source>
</evidence>
<dbReference type="CDD" id="cd01029">
    <property type="entry name" value="TOPRIM_primases"/>
    <property type="match status" value="1"/>
</dbReference>
<proteinExistence type="predicted"/>
<keyword evidence="4" id="KW-0067">ATP-binding</keyword>
<protein>
    <submittedName>
        <fullName evidence="3 4">DNA primase/helicase</fullName>
    </submittedName>
</protein>
<evidence type="ECO:0000256" key="1">
    <source>
        <dbReference type="SAM" id="Coils"/>
    </source>
</evidence>
<keyword evidence="4" id="KW-0347">Helicase</keyword>
<dbReference type="EMBL" id="FOKJ01000096">
    <property type="protein sequence ID" value="SFB58160.1"/>
    <property type="molecule type" value="Genomic_DNA"/>
</dbReference>
<organism evidence="4 6">
    <name type="scientific">Azotobacter beijerinckii</name>
    <dbReference type="NCBI Taxonomy" id="170623"/>
    <lineage>
        <taxon>Bacteria</taxon>
        <taxon>Pseudomonadati</taxon>
        <taxon>Pseudomonadota</taxon>
        <taxon>Gammaproteobacteria</taxon>
        <taxon>Pseudomonadales</taxon>
        <taxon>Pseudomonadaceae</taxon>
        <taxon>Azotobacter</taxon>
    </lineage>
</organism>
<dbReference type="EMBL" id="FOSX01000021">
    <property type="protein sequence ID" value="SFK75281.1"/>
    <property type="molecule type" value="Genomic_DNA"/>
</dbReference>
<dbReference type="InterPro" id="IPR034154">
    <property type="entry name" value="TOPRIM_DnaG/twinkle"/>
</dbReference>
<evidence type="ECO:0000313" key="5">
    <source>
        <dbReference type="Proteomes" id="UP000198861"/>
    </source>
</evidence>
<keyword evidence="1" id="KW-0175">Coiled coil</keyword>
<sequence>MSDAVILFRDALQSVFGPLDWLPDPDGQIHRFHVPGDRSGSRNGWYVLYLDGIAFGLFGSWKAGGSQSWSSRTPADPLEARLIEQRIEQARRQREAERQQRQQLAAVEAQRLWSASAPAAADHPYLSRKGVKPHNARQLGSVLLIPLYHAGRLVNLQRIYPDGGKRFLPGARVTGTYSPLRRLEPGQPLYICEGWATGATIHEHTGAAVACAMNAGNLYPVGDYLRRAYPDSPLIVAGDDDRQTEGNPGRTKANHAAGLLGCGVVFPPWPADAPPHLSDFNDLRQWREAHP</sequence>
<gene>
    <name evidence="3" type="ORF">SAMN04244571_03991</name>
    <name evidence="4" type="ORF">SAMN04244574_01755</name>
</gene>
<reference evidence="3 5" key="2">
    <citation type="submission" date="2016-10" db="EMBL/GenBank/DDBJ databases">
        <authorList>
            <person name="Varghese N."/>
            <person name="Submissions S."/>
        </authorList>
    </citation>
    <scope>NUCLEOTIDE SEQUENCE [LARGE SCALE GENOMIC DNA]</scope>
    <source>
        <strain evidence="3 5">DSM 282</strain>
    </source>
</reference>
<accession>A0A1I4C596</accession>
<feature type="coiled-coil region" evidence="1">
    <location>
        <begin position="80"/>
        <end position="110"/>
    </location>
</feature>
<name>A0A1I4C596_9GAMM</name>
<dbReference type="Proteomes" id="UP000198861">
    <property type="component" value="Unassembled WGS sequence"/>
</dbReference>
<dbReference type="Proteomes" id="UP000199579">
    <property type="component" value="Unassembled WGS sequence"/>
</dbReference>
<dbReference type="RefSeq" id="WP_090938456.1">
    <property type="nucleotide sequence ID" value="NZ_FOKJ01000096.1"/>
</dbReference>
<feature type="domain" description="Toprim" evidence="2">
    <location>
        <begin position="189"/>
        <end position="285"/>
    </location>
</feature>
<evidence type="ECO:0000313" key="3">
    <source>
        <dbReference type="EMBL" id="SFB58160.1"/>
    </source>
</evidence>
<reference evidence="4 6" key="1">
    <citation type="submission" date="2016-10" db="EMBL/GenBank/DDBJ databases">
        <authorList>
            <person name="de Groot N.N."/>
        </authorList>
    </citation>
    <scope>NUCLEOTIDE SEQUENCE [LARGE SCALE GENOMIC DNA]</scope>
    <source>
        <strain evidence="4 6">DSM 381</strain>
    </source>
</reference>
<keyword evidence="4" id="KW-0378">Hydrolase</keyword>
<evidence type="ECO:0000313" key="6">
    <source>
        <dbReference type="Proteomes" id="UP000199579"/>
    </source>
</evidence>
<keyword evidence="5" id="KW-1185">Reference proteome</keyword>
<dbReference type="InterPro" id="IPR006171">
    <property type="entry name" value="TOPRIM_dom"/>
</dbReference>
<dbReference type="AlphaFoldDB" id="A0A1I4C596"/>
<keyword evidence="4" id="KW-0547">Nucleotide-binding</keyword>
<evidence type="ECO:0000313" key="4">
    <source>
        <dbReference type="EMBL" id="SFK75281.1"/>
    </source>
</evidence>
<dbReference type="GO" id="GO:0004386">
    <property type="term" value="F:helicase activity"/>
    <property type="evidence" value="ECO:0007669"/>
    <property type="project" value="UniProtKB-KW"/>
</dbReference>
<dbReference type="Pfam" id="PF13362">
    <property type="entry name" value="Toprim_3"/>
    <property type="match status" value="1"/>
</dbReference>